<proteinExistence type="predicted"/>
<dbReference type="VEuPathDB" id="VectorBase:GPPI003733"/>
<sequence length="370" mass="41280">MCYIAFCLNVLIYAVTARVTEQASDYINPAPDSNELATYNPKDHKYGELQHSTVAHYPSVIETITPYINLVSFSIPRLGPSNLNYYAADQGLNAEISPAEIAHPEQSYNLQLLTAPFPGYQENNRYYHSIPVHQSILPPIKQTYDRINNLQKFLPQPESLQNTQQIVKVSSVHNDEPPSTLVHEGMKTLTSKILSSIRPAFKSESSNNNQFPNLAAVASSASPYQQHVYTAPFSGSNREIKIALEASDVPKQAISSHYKIEHLRSSPSTYLVNVGSTERIHDANAFTQLQRIQLISDDAMQQIHNKLTIASPRKQIDHRTIANTPVAQSSKTPAPLQKTFHLPLSVPAKPAVKYANFGPFLPFSKFNQIF</sequence>
<evidence type="ECO:0000313" key="3">
    <source>
        <dbReference type="Proteomes" id="UP000092460"/>
    </source>
</evidence>
<dbReference type="Proteomes" id="UP000092460">
    <property type="component" value="Unassembled WGS sequence"/>
</dbReference>
<dbReference type="EMBL" id="JXJN01001303">
    <property type="status" value="NOT_ANNOTATED_CDS"/>
    <property type="molecule type" value="Genomic_DNA"/>
</dbReference>
<reference evidence="3" key="1">
    <citation type="submission" date="2015-01" db="EMBL/GenBank/DDBJ databases">
        <authorList>
            <person name="Aksoy S."/>
            <person name="Warren W."/>
            <person name="Wilson R.K."/>
        </authorList>
    </citation>
    <scope>NUCLEOTIDE SEQUENCE [LARGE SCALE GENOMIC DNA]</scope>
    <source>
        <strain evidence="3">IAEA</strain>
    </source>
</reference>
<name>A0A1B0APC5_9MUSC</name>
<evidence type="ECO:0008006" key="4">
    <source>
        <dbReference type="Google" id="ProtNLM"/>
    </source>
</evidence>
<protein>
    <recommendedName>
        <fullName evidence="4">DUF4794 domain-containing protein</fullName>
    </recommendedName>
</protein>
<accession>A0A1B0APC5</accession>
<keyword evidence="3" id="KW-1185">Reference proteome</keyword>
<dbReference type="AlphaFoldDB" id="A0A1B0APC5"/>
<reference evidence="2" key="2">
    <citation type="submission" date="2020-05" db="UniProtKB">
        <authorList>
            <consortium name="EnsemblMetazoa"/>
        </authorList>
    </citation>
    <scope>IDENTIFICATION</scope>
    <source>
        <strain evidence="2">IAEA</strain>
    </source>
</reference>
<organism evidence="2 3">
    <name type="scientific">Glossina palpalis gambiensis</name>
    <dbReference type="NCBI Taxonomy" id="67801"/>
    <lineage>
        <taxon>Eukaryota</taxon>
        <taxon>Metazoa</taxon>
        <taxon>Ecdysozoa</taxon>
        <taxon>Arthropoda</taxon>
        <taxon>Hexapoda</taxon>
        <taxon>Insecta</taxon>
        <taxon>Pterygota</taxon>
        <taxon>Neoptera</taxon>
        <taxon>Endopterygota</taxon>
        <taxon>Diptera</taxon>
        <taxon>Brachycera</taxon>
        <taxon>Muscomorpha</taxon>
        <taxon>Hippoboscoidea</taxon>
        <taxon>Glossinidae</taxon>
        <taxon>Glossina</taxon>
    </lineage>
</organism>
<feature type="signal peptide" evidence="1">
    <location>
        <begin position="1"/>
        <end position="17"/>
    </location>
</feature>
<evidence type="ECO:0000313" key="2">
    <source>
        <dbReference type="EnsemblMetazoa" id="GPPI003733-PA"/>
    </source>
</evidence>
<feature type="chain" id="PRO_5008404091" description="DUF4794 domain-containing protein" evidence="1">
    <location>
        <begin position="18"/>
        <end position="370"/>
    </location>
</feature>
<keyword evidence="1" id="KW-0732">Signal</keyword>
<evidence type="ECO:0000256" key="1">
    <source>
        <dbReference type="SAM" id="SignalP"/>
    </source>
</evidence>
<dbReference type="EnsemblMetazoa" id="GPPI003733-RA">
    <property type="protein sequence ID" value="GPPI003733-PA"/>
    <property type="gene ID" value="GPPI003733"/>
</dbReference>